<evidence type="ECO:0000256" key="14">
    <source>
        <dbReference type="ARBA" id="ARBA00023212"/>
    </source>
</evidence>
<dbReference type="Pfam" id="PF12348">
    <property type="entry name" value="CLASP_N"/>
    <property type="match status" value="1"/>
</dbReference>
<organism evidence="20 21">
    <name type="scientific">Cyprinus carpio</name>
    <name type="common">Common carp</name>
    <dbReference type="NCBI Taxonomy" id="7962"/>
    <lineage>
        <taxon>Eukaryota</taxon>
        <taxon>Metazoa</taxon>
        <taxon>Chordata</taxon>
        <taxon>Craniata</taxon>
        <taxon>Vertebrata</taxon>
        <taxon>Euteleostomi</taxon>
        <taxon>Actinopterygii</taxon>
        <taxon>Neopterygii</taxon>
        <taxon>Teleostei</taxon>
        <taxon>Ostariophysi</taxon>
        <taxon>Cypriniformes</taxon>
        <taxon>Cyprinidae</taxon>
        <taxon>Cyprininae</taxon>
        <taxon>Cyprinus</taxon>
    </lineage>
</organism>
<evidence type="ECO:0000256" key="13">
    <source>
        <dbReference type="ARBA" id="ARBA00023034"/>
    </source>
</evidence>
<dbReference type="GO" id="GO:0005813">
    <property type="term" value="C:centrosome"/>
    <property type="evidence" value="ECO:0007669"/>
    <property type="project" value="UniProtKB-SubCell"/>
</dbReference>
<keyword evidence="9" id="KW-0493">Microtubule</keyword>
<dbReference type="GO" id="GO:0040001">
    <property type="term" value="P:establishment of mitotic spindle localization"/>
    <property type="evidence" value="ECO:0007669"/>
    <property type="project" value="TreeGrafter"/>
</dbReference>
<reference evidence="20" key="1">
    <citation type="submission" date="2025-08" db="UniProtKB">
        <authorList>
            <consortium name="Ensembl"/>
        </authorList>
    </citation>
    <scope>IDENTIFICATION</scope>
</reference>
<dbReference type="GO" id="GO:0008017">
    <property type="term" value="F:microtubule binding"/>
    <property type="evidence" value="ECO:0007669"/>
    <property type="project" value="TreeGrafter"/>
</dbReference>
<evidence type="ECO:0000256" key="12">
    <source>
        <dbReference type="ARBA" id="ARBA00022838"/>
    </source>
</evidence>
<feature type="compositionally biased region" description="Low complexity" evidence="18">
    <location>
        <begin position="273"/>
        <end position="283"/>
    </location>
</feature>
<dbReference type="GO" id="GO:0000776">
    <property type="term" value="C:kinetochore"/>
    <property type="evidence" value="ECO:0007669"/>
    <property type="project" value="UniProtKB-KW"/>
</dbReference>
<evidence type="ECO:0000256" key="18">
    <source>
        <dbReference type="SAM" id="MobiDB-lite"/>
    </source>
</evidence>
<name>A0A8C2BDH7_CYPCA</name>
<dbReference type="InterPro" id="IPR024395">
    <property type="entry name" value="CLASP_N_dom"/>
</dbReference>
<keyword evidence="7" id="KW-0963">Cytoplasm</keyword>
<dbReference type="GO" id="GO:1902903">
    <property type="term" value="P:regulation of supramolecular fiber organization"/>
    <property type="evidence" value="ECO:0007669"/>
    <property type="project" value="UniProtKB-ARBA"/>
</dbReference>
<feature type="compositionally biased region" description="Low complexity" evidence="18">
    <location>
        <begin position="549"/>
        <end position="569"/>
    </location>
</feature>
<accession>A0A8C2BDH7</accession>
<dbReference type="Pfam" id="PF21041">
    <property type="entry name" value="XMAP215_CLASP_TOG"/>
    <property type="match status" value="1"/>
</dbReference>
<evidence type="ECO:0000256" key="5">
    <source>
        <dbReference type="ARBA" id="ARBA00009549"/>
    </source>
</evidence>
<evidence type="ECO:0000256" key="15">
    <source>
        <dbReference type="ARBA" id="ARBA00023306"/>
    </source>
</evidence>
<evidence type="ECO:0000256" key="17">
    <source>
        <dbReference type="PROSITE-ProRule" id="PRU00103"/>
    </source>
</evidence>
<dbReference type="InterPro" id="IPR000357">
    <property type="entry name" value="HEAT"/>
</dbReference>
<dbReference type="PANTHER" id="PTHR21567:SF30">
    <property type="entry name" value="CLIP-ASSOCIATING PROTEIN 2"/>
    <property type="match status" value="1"/>
</dbReference>
<evidence type="ECO:0000256" key="16">
    <source>
        <dbReference type="ARBA" id="ARBA00023328"/>
    </source>
</evidence>
<dbReference type="InterPro" id="IPR016024">
    <property type="entry name" value="ARM-type_fold"/>
</dbReference>
<feature type="region of interest" description="Disordered" evidence="18">
    <location>
        <begin position="546"/>
        <end position="778"/>
    </location>
</feature>
<dbReference type="Gene3D" id="1.25.10.10">
    <property type="entry name" value="Leucine-rich Repeat Variant"/>
    <property type="match status" value="4"/>
</dbReference>
<feature type="compositionally biased region" description="Polar residues" evidence="18">
    <location>
        <begin position="1097"/>
        <end position="1119"/>
    </location>
</feature>
<dbReference type="Ensembl" id="ENSCCRT00015121803.1">
    <property type="protein sequence ID" value="ENSCCRP00015118066.1"/>
    <property type="gene ID" value="ENSCCRG00015039505.1"/>
</dbReference>
<keyword evidence="16" id="KW-0137">Centromere</keyword>
<sequence length="1481" mass="162985">MEENDNMDYFYKQVLQKDVTRRLQVGPDLIDYLSDPQRSWDVEQDKSRLDKTIDELTGWVNSSNYKVALLGIDIVSAFVDRMTDHFRGYIGTVVPALVDRLGDAKDQVREQAQALILKLMEQTATPMYVWERLCPGFKHKNFRSREGLCLCLVATLNAYGAQPLSLSKFVPHLCSLTGDQNLQVREAAITTLVEVYRHVGEKVRADLNKRDLPSARLQTILSRFDEVLNSGNMALSLSQDRSFDDDDSVDGSRPSSAQAAFKVPKVPKKPGDSASSSRRPSAPGAAKTGVSKEGAGAIDEEDFIKAFTDVPTVQIYSTRDLEDNLNKIREVLSDDKHDWDHRTNALKKFRSLLVAGAADYDCFYQHLRLLDGAFKLSAKDLRSQVVREACITVAQLSTLLGNKFDHGAEAIVPVLFNLIPNCAKVMATSGTAAIRIIIRHTHVPRLIPLITGNCTSKSVSVRRHCYEFLDLLLQEWQTHSLERHVAVLVDSIKKGIRDADSEARVEARKAYWGLRAHFPVEAESLYNSLEPSYQKTLQSCLKSSGSVASLPQSDRSSSSSQESLNRPLSKWSAAPGRVPAGSKSSGSPGSLQRSRSDVDVNAAAGAKVRHSGQVGGAGRVTAGLTPGSYASLDDASDKDGRLRTKQTLSKASGMGSSQVDSRGRTRSKMASQSQPGSRSGSPGRVLTSTALSTLSTGAQRVSAAPGSHRRSRIPRSQGCSRDSSPTRLSVARGSRIPRPSVSQGCSREASRESSRDTSPVRSFTPLGSGLGMSQSSRLSSSVSAMRVLNTGSDVEEALADALQKKPARRRYDAYGMYSDDDANSDASSACSERSYSSRNGSIPTYMRQTEDVAEVLNRCASANWSERKEGLMGLQALLKTQRTLSRVELKRLCEIFTRMFADPHSKVFSMFLETLVDFIAVHKEDLQDWLFVLLTQLLKKMGADLLGSVQAKVQKALDVTRESFPNDLQFTILMRFTVDQTQTPNLKVKVAILKYIETLTLQMEPQDFVNSSETRLAVSRIITWTTEPKSSDVRKAAQSVLISLFQLNTPEFTMLLAALPKTFQDGATKLLQNHLRNTGNTAQASMGSPLTRHTPRSPASWSSPLTSPTNISQNTSSPSAFDYDTENMNSEEIYSSLRGVSQAIQNLSVRSQEDMTEPPRKRDGDGGEEGGDQPTDSGRTALDNKTSLLNTMPLLSSSPRPTKEYQPVSYSDTSFTSSPFNKSLKDADQDAESFTDDSGVDQSEVVAELLKELSNHSERVEERKSALCELMRLIRETQLHVWDEHFKTILLLLLETLGDGEHVIRALALRVLKEILNRQPWRFKNYAELTIMKTLEAHKDPHKEVVRAAEEAASMLATSISPDQCIKVLCPIIQSADYPINLAAIKMLNKVIERLPKEGLLQMLPEIVPGLIQGYDDSESSVRKACVFCLVAIYAVIGEDLKPHLSQLSGSKLKLLNLYIKRAQSGSGGSDQSSDMGGQGL</sequence>
<feature type="domain" description="TOG" evidence="19">
    <location>
        <begin position="320"/>
        <end position="550"/>
    </location>
</feature>
<feature type="region of interest" description="Disordered" evidence="18">
    <location>
        <begin position="1148"/>
        <end position="1240"/>
    </location>
</feature>
<dbReference type="GO" id="GO:0051301">
    <property type="term" value="P:cell division"/>
    <property type="evidence" value="ECO:0007669"/>
    <property type="project" value="UniProtKB-KW"/>
</dbReference>
<evidence type="ECO:0000256" key="4">
    <source>
        <dbReference type="ARBA" id="ARBA00004629"/>
    </source>
</evidence>
<keyword evidence="15" id="KW-0131">Cell cycle</keyword>
<feature type="compositionally biased region" description="Polar residues" evidence="18">
    <location>
        <begin position="1079"/>
        <end position="1088"/>
    </location>
</feature>
<dbReference type="PROSITE" id="PS50077">
    <property type="entry name" value="HEAT_REPEAT"/>
    <property type="match status" value="1"/>
</dbReference>
<dbReference type="FunFam" id="1.25.10.10:FF:000005">
    <property type="entry name" value="CLIP-associating protein 1 isoform 2"/>
    <property type="match status" value="1"/>
</dbReference>
<dbReference type="Pfam" id="PF21040">
    <property type="entry name" value="CEP104-like_TOG"/>
    <property type="match status" value="1"/>
</dbReference>
<keyword evidence="14" id="KW-0206">Cytoskeleton</keyword>
<dbReference type="SUPFAM" id="SSF48371">
    <property type="entry name" value="ARM repeat"/>
    <property type="match status" value="2"/>
</dbReference>
<dbReference type="SMART" id="SM01349">
    <property type="entry name" value="TOG"/>
    <property type="match status" value="4"/>
</dbReference>
<dbReference type="GO" id="GO:0072686">
    <property type="term" value="C:mitotic spindle"/>
    <property type="evidence" value="ECO:0007669"/>
    <property type="project" value="TreeGrafter"/>
</dbReference>
<feature type="compositionally biased region" description="Low complexity" evidence="18">
    <location>
        <begin position="671"/>
        <end position="696"/>
    </location>
</feature>
<evidence type="ECO:0000256" key="3">
    <source>
        <dbReference type="ARBA" id="ARBA00004601"/>
    </source>
</evidence>
<proteinExistence type="inferred from homology"/>
<dbReference type="PANTHER" id="PTHR21567">
    <property type="entry name" value="CLASP"/>
    <property type="match status" value="1"/>
</dbReference>
<keyword evidence="6" id="KW-0158">Chromosome</keyword>
<evidence type="ECO:0000313" key="20">
    <source>
        <dbReference type="Ensembl" id="ENSCCRP00015118066.1"/>
    </source>
</evidence>
<feature type="compositionally biased region" description="Acidic residues" evidence="18">
    <location>
        <begin position="1229"/>
        <end position="1239"/>
    </location>
</feature>
<dbReference type="GO" id="GO:0005876">
    <property type="term" value="C:spindle microtubule"/>
    <property type="evidence" value="ECO:0007669"/>
    <property type="project" value="TreeGrafter"/>
</dbReference>
<evidence type="ECO:0000256" key="9">
    <source>
        <dbReference type="ARBA" id="ARBA00022701"/>
    </source>
</evidence>
<evidence type="ECO:0000313" key="21">
    <source>
        <dbReference type="Proteomes" id="UP000694700"/>
    </source>
</evidence>
<dbReference type="GO" id="GO:0045180">
    <property type="term" value="C:basal cortex"/>
    <property type="evidence" value="ECO:0007669"/>
    <property type="project" value="TreeGrafter"/>
</dbReference>
<dbReference type="FunFam" id="1.25.10.10:FF:000001">
    <property type="entry name" value="CLIP-associating protein 1 isoform 2"/>
    <property type="match status" value="1"/>
</dbReference>
<dbReference type="InterPro" id="IPR034085">
    <property type="entry name" value="TOG"/>
</dbReference>
<dbReference type="GO" id="GO:0005881">
    <property type="term" value="C:cytoplasmic microtubule"/>
    <property type="evidence" value="ECO:0007669"/>
    <property type="project" value="TreeGrafter"/>
</dbReference>
<feature type="repeat" description="HEAT" evidence="17">
    <location>
        <begin position="169"/>
        <end position="207"/>
    </location>
</feature>
<feature type="compositionally biased region" description="Low complexity" evidence="18">
    <location>
        <begin position="581"/>
        <end position="593"/>
    </location>
</feature>
<evidence type="ECO:0000259" key="19">
    <source>
        <dbReference type="SMART" id="SM01349"/>
    </source>
</evidence>
<comment type="similarity">
    <text evidence="5">Belongs to the CLASP family.</text>
</comment>
<feature type="domain" description="TOG" evidence="19">
    <location>
        <begin position="8"/>
        <end position="233"/>
    </location>
</feature>
<feature type="compositionally biased region" description="Basic and acidic residues" evidence="18">
    <location>
        <begin position="1151"/>
        <end position="1165"/>
    </location>
</feature>
<dbReference type="Pfam" id="PF02985">
    <property type="entry name" value="HEAT"/>
    <property type="match status" value="1"/>
</dbReference>
<evidence type="ECO:0000256" key="7">
    <source>
        <dbReference type="ARBA" id="ARBA00022490"/>
    </source>
</evidence>
<keyword evidence="13" id="KW-0333">Golgi apparatus</keyword>
<evidence type="ECO:0000256" key="1">
    <source>
        <dbReference type="ARBA" id="ARBA00004186"/>
    </source>
</evidence>
<feature type="compositionally biased region" description="Polar residues" evidence="18">
    <location>
        <begin position="1208"/>
        <end position="1221"/>
    </location>
</feature>
<feature type="region of interest" description="Disordered" evidence="18">
    <location>
        <begin position="239"/>
        <end position="293"/>
    </location>
</feature>
<evidence type="ECO:0000256" key="2">
    <source>
        <dbReference type="ARBA" id="ARBA00004300"/>
    </source>
</evidence>
<feature type="compositionally biased region" description="Polar residues" evidence="18">
    <location>
        <begin position="1174"/>
        <end position="1200"/>
    </location>
</feature>
<comment type="subcellular location">
    <subcellularLocation>
        <location evidence="4">Chromosome</location>
        <location evidence="4">Centromere</location>
        <location evidence="4">Kinetochore</location>
    </subcellularLocation>
    <subcellularLocation>
        <location evidence="2">Cytoplasm</location>
        <location evidence="2">Cytoskeleton</location>
        <location evidence="2">Microtubule organizing center</location>
        <location evidence="2">Centrosome</location>
    </subcellularLocation>
    <subcellularLocation>
        <location evidence="1">Cytoplasm</location>
        <location evidence="1">Cytoskeleton</location>
        <location evidence="1">Spindle</location>
    </subcellularLocation>
    <subcellularLocation>
        <location evidence="3">Golgi apparatus</location>
        <location evidence="3">trans-Golgi network</location>
    </subcellularLocation>
</comment>
<dbReference type="GO" id="GO:0031110">
    <property type="term" value="P:regulation of microtubule polymerization or depolymerization"/>
    <property type="evidence" value="ECO:0007669"/>
    <property type="project" value="UniProtKB-ARBA"/>
</dbReference>
<dbReference type="GO" id="GO:0005794">
    <property type="term" value="C:Golgi apparatus"/>
    <property type="evidence" value="ECO:0007669"/>
    <property type="project" value="UniProtKB-SubCell"/>
</dbReference>
<dbReference type="Pfam" id="PF23271">
    <property type="entry name" value="HEAT_GCN1"/>
    <property type="match status" value="1"/>
</dbReference>
<feature type="compositionally biased region" description="Polar residues" evidence="18">
    <location>
        <begin position="645"/>
        <end position="660"/>
    </location>
</feature>
<feature type="domain" description="TOG" evidence="19">
    <location>
        <begin position="844"/>
        <end position="1081"/>
    </location>
</feature>
<dbReference type="InterPro" id="IPR048491">
    <property type="entry name" value="XMAP215_CLASP_TOG"/>
</dbReference>
<evidence type="ECO:0000256" key="8">
    <source>
        <dbReference type="ARBA" id="ARBA00022618"/>
    </source>
</evidence>
<dbReference type="InterPro" id="IPR057546">
    <property type="entry name" value="HEAT_GCN1"/>
</dbReference>
<dbReference type="GO" id="GO:0090307">
    <property type="term" value="P:mitotic spindle assembly"/>
    <property type="evidence" value="ECO:0007669"/>
    <property type="project" value="TreeGrafter"/>
</dbReference>
<evidence type="ECO:0000256" key="11">
    <source>
        <dbReference type="ARBA" id="ARBA00022776"/>
    </source>
</evidence>
<keyword evidence="12" id="KW-0995">Kinetochore</keyword>
<feature type="region of interest" description="Disordered" evidence="18">
    <location>
        <begin position="1079"/>
        <end position="1124"/>
    </location>
</feature>
<keyword evidence="10" id="KW-0677">Repeat</keyword>
<dbReference type="FunFam" id="1.25.10.10:FF:000006">
    <property type="entry name" value="CLIP-associating protein 1 isoform 2"/>
    <property type="match status" value="1"/>
</dbReference>
<protein>
    <submittedName>
        <fullName evidence="20">Cytoplasmic linker associated protein 2</fullName>
    </submittedName>
</protein>
<keyword evidence="11" id="KW-0498">Mitosis</keyword>
<feature type="domain" description="TOG" evidence="19">
    <location>
        <begin position="1238"/>
        <end position="1473"/>
    </location>
</feature>
<keyword evidence="8" id="KW-0132">Cell division</keyword>
<dbReference type="InterPro" id="IPR011989">
    <property type="entry name" value="ARM-like"/>
</dbReference>
<dbReference type="Proteomes" id="UP000694700">
    <property type="component" value="Unplaced"/>
</dbReference>
<evidence type="ECO:0000256" key="10">
    <source>
        <dbReference type="ARBA" id="ARBA00022737"/>
    </source>
</evidence>
<dbReference type="InterPro" id="IPR021133">
    <property type="entry name" value="HEAT_type_2"/>
</dbReference>
<feature type="compositionally biased region" description="Polar residues" evidence="18">
    <location>
        <begin position="717"/>
        <end position="727"/>
    </location>
</feature>
<evidence type="ECO:0000256" key="6">
    <source>
        <dbReference type="ARBA" id="ARBA00022454"/>
    </source>
</evidence>